<name>A0ACC2DQI0_DIPCM</name>
<dbReference type="Proteomes" id="UP001162992">
    <property type="component" value="Chromosome 5"/>
</dbReference>
<keyword evidence="2" id="KW-1185">Reference proteome</keyword>
<organism evidence="1 2">
    <name type="scientific">Diphasiastrum complanatum</name>
    <name type="common">Issler's clubmoss</name>
    <name type="synonym">Lycopodium complanatum</name>
    <dbReference type="NCBI Taxonomy" id="34168"/>
    <lineage>
        <taxon>Eukaryota</taxon>
        <taxon>Viridiplantae</taxon>
        <taxon>Streptophyta</taxon>
        <taxon>Embryophyta</taxon>
        <taxon>Tracheophyta</taxon>
        <taxon>Lycopodiopsida</taxon>
        <taxon>Lycopodiales</taxon>
        <taxon>Lycopodiaceae</taxon>
        <taxon>Lycopodioideae</taxon>
        <taxon>Diphasiastrum</taxon>
    </lineage>
</organism>
<dbReference type="EMBL" id="CM055096">
    <property type="protein sequence ID" value="KAJ7556512.1"/>
    <property type="molecule type" value="Genomic_DNA"/>
</dbReference>
<accession>A0ACC2DQI0</accession>
<evidence type="ECO:0000313" key="1">
    <source>
        <dbReference type="EMBL" id="KAJ7556512.1"/>
    </source>
</evidence>
<reference evidence="2" key="1">
    <citation type="journal article" date="2024" name="Proc. Natl. Acad. Sci. U.S.A.">
        <title>Extraordinary preservation of gene collinearity over three hundred million years revealed in homosporous lycophytes.</title>
        <authorList>
            <person name="Li C."/>
            <person name="Wickell D."/>
            <person name="Kuo L.Y."/>
            <person name="Chen X."/>
            <person name="Nie B."/>
            <person name="Liao X."/>
            <person name="Peng D."/>
            <person name="Ji J."/>
            <person name="Jenkins J."/>
            <person name="Williams M."/>
            <person name="Shu S."/>
            <person name="Plott C."/>
            <person name="Barry K."/>
            <person name="Rajasekar S."/>
            <person name="Grimwood J."/>
            <person name="Han X."/>
            <person name="Sun S."/>
            <person name="Hou Z."/>
            <person name="He W."/>
            <person name="Dai G."/>
            <person name="Sun C."/>
            <person name="Schmutz J."/>
            <person name="Leebens-Mack J.H."/>
            <person name="Li F.W."/>
            <person name="Wang L."/>
        </authorList>
    </citation>
    <scope>NUCLEOTIDE SEQUENCE [LARGE SCALE GENOMIC DNA]</scope>
    <source>
        <strain evidence="2">cv. PW_Plant_1</strain>
    </source>
</reference>
<evidence type="ECO:0000313" key="2">
    <source>
        <dbReference type="Proteomes" id="UP001162992"/>
    </source>
</evidence>
<protein>
    <submittedName>
        <fullName evidence="1">Uncharacterized protein</fullName>
    </submittedName>
</protein>
<gene>
    <name evidence="1" type="ORF">O6H91_05G086500</name>
</gene>
<sequence length="418" mass="45434">MPKELTMVQIPHYFRCPISLDLMRDPVTLSTGQTYDRASIEKWVADGNTTCPATMQQLQDFTLIPNHTLRRLIQDWCVANRSKGVERIPTPKQPVEPHRVKILLQDASPSCSSRLIQLHALTTIRSLAKESEKNRTLISQHGAAPVLISCLFSSLEESRTDAFSNKEPSKDAKVWEEALKALIALPMNDGDRFAIAQGDRLGLISAILARGSMEVRINAGSLMERLSVLEELKNKVGETTGMMEGLVGLVRESLYPRAVKVGVKALFSLCLCSSTKNSERAVMAGAASALVEHLPEADKLDGAETLATLELLCKTAAGRTAVGGHALSVPALVKMILKVSDQATECAAGTLLAICSSSRSVQEAAVQAGVLTQMLLLIQSDCTERAKRKAMNLLKLLRSSWSNDPCVSQFGRTDVVPF</sequence>
<comment type="caution">
    <text evidence="1">The sequence shown here is derived from an EMBL/GenBank/DDBJ whole genome shotgun (WGS) entry which is preliminary data.</text>
</comment>
<proteinExistence type="predicted"/>